<dbReference type="EMBL" id="LXQA010095873">
    <property type="protein sequence ID" value="MCI15302.1"/>
    <property type="molecule type" value="Genomic_DNA"/>
</dbReference>
<reference evidence="1 2" key="1">
    <citation type="journal article" date="2018" name="Front. Plant Sci.">
        <title>Red Clover (Trifolium pratense) and Zigzag Clover (T. medium) - A Picture of Genomic Similarities and Differences.</title>
        <authorList>
            <person name="Dluhosova J."/>
            <person name="Istvanek J."/>
            <person name="Nedelnik J."/>
            <person name="Repkova J."/>
        </authorList>
    </citation>
    <scope>NUCLEOTIDE SEQUENCE [LARGE SCALE GENOMIC DNA]</scope>
    <source>
        <strain evidence="2">cv. 10/8</strain>
        <tissue evidence="1">Leaf</tissue>
    </source>
</reference>
<accession>A0A392PUE3</accession>
<proteinExistence type="predicted"/>
<comment type="caution">
    <text evidence="1">The sequence shown here is derived from an EMBL/GenBank/DDBJ whole genome shotgun (WGS) entry which is preliminary data.</text>
</comment>
<protein>
    <submittedName>
        <fullName evidence="1">Uncharacterized protein</fullName>
    </submittedName>
</protein>
<evidence type="ECO:0000313" key="2">
    <source>
        <dbReference type="Proteomes" id="UP000265520"/>
    </source>
</evidence>
<name>A0A392PUE3_9FABA</name>
<dbReference type="AlphaFoldDB" id="A0A392PUE3"/>
<keyword evidence="2" id="KW-1185">Reference proteome</keyword>
<evidence type="ECO:0000313" key="1">
    <source>
        <dbReference type="EMBL" id="MCI15302.1"/>
    </source>
</evidence>
<organism evidence="1 2">
    <name type="scientific">Trifolium medium</name>
    <dbReference type="NCBI Taxonomy" id="97028"/>
    <lineage>
        <taxon>Eukaryota</taxon>
        <taxon>Viridiplantae</taxon>
        <taxon>Streptophyta</taxon>
        <taxon>Embryophyta</taxon>
        <taxon>Tracheophyta</taxon>
        <taxon>Spermatophyta</taxon>
        <taxon>Magnoliopsida</taxon>
        <taxon>eudicotyledons</taxon>
        <taxon>Gunneridae</taxon>
        <taxon>Pentapetalae</taxon>
        <taxon>rosids</taxon>
        <taxon>fabids</taxon>
        <taxon>Fabales</taxon>
        <taxon>Fabaceae</taxon>
        <taxon>Papilionoideae</taxon>
        <taxon>50 kb inversion clade</taxon>
        <taxon>NPAAA clade</taxon>
        <taxon>Hologalegina</taxon>
        <taxon>IRL clade</taxon>
        <taxon>Trifolieae</taxon>
        <taxon>Trifolium</taxon>
    </lineage>
</organism>
<dbReference type="Proteomes" id="UP000265520">
    <property type="component" value="Unassembled WGS sequence"/>
</dbReference>
<sequence>MGMGIGGRGVGDEEEEEVVGLLGGGKEEKRFALPGREEDNATITIDGCLVFSVTLLHTR</sequence>